<proteinExistence type="inferred from homology"/>
<protein>
    <recommendedName>
        <fullName evidence="6">Short-chain dehydrogenase</fullName>
    </recommendedName>
</protein>
<evidence type="ECO:0000256" key="1">
    <source>
        <dbReference type="ARBA" id="ARBA00006484"/>
    </source>
</evidence>
<dbReference type="InterPro" id="IPR002347">
    <property type="entry name" value="SDR_fam"/>
</dbReference>
<keyword evidence="2" id="KW-0560">Oxidoreductase</keyword>
<dbReference type="EMBL" id="KZ679012">
    <property type="protein sequence ID" value="PSS16880.1"/>
    <property type="molecule type" value="Genomic_DNA"/>
</dbReference>
<dbReference type="RefSeq" id="XP_024720388.1">
    <property type="nucleotide sequence ID" value="XM_024865804.1"/>
</dbReference>
<dbReference type="AlphaFoldDB" id="A0A2T3B0E8"/>
<accession>A0A2T3B0E8</accession>
<evidence type="ECO:0000256" key="3">
    <source>
        <dbReference type="SAM" id="MobiDB-lite"/>
    </source>
</evidence>
<gene>
    <name evidence="4" type="ORF">M430DRAFT_28603</name>
</gene>
<dbReference type="Pfam" id="PF00106">
    <property type="entry name" value="adh_short"/>
    <property type="match status" value="1"/>
</dbReference>
<dbReference type="InterPro" id="IPR036291">
    <property type="entry name" value="NAD(P)-bd_dom_sf"/>
</dbReference>
<dbReference type="SUPFAM" id="SSF51735">
    <property type="entry name" value="NAD(P)-binding Rossmann-fold domains"/>
    <property type="match status" value="1"/>
</dbReference>
<keyword evidence="5" id="KW-1185">Reference proteome</keyword>
<comment type="similarity">
    <text evidence="1">Belongs to the short-chain dehydrogenases/reductases (SDR) family.</text>
</comment>
<dbReference type="InParanoid" id="A0A2T3B0E8"/>
<organism evidence="4 5">
    <name type="scientific">Amorphotheca resinae ATCC 22711</name>
    <dbReference type="NCBI Taxonomy" id="857342"/>
    <lineage>
        <taxon>Eukaryota</taxon>
        <taxon>Fungi</taxon>
        <taxon>Dikarya</taxon>
        <taxon>Ascomycota</taxon>
        <taxon>Pezizomycotina</taxon>
        <taxon>Leotiomycetes</taxon>
        <taxon>Helotiales</taxon>
        <taxon>Amorphothecaceae</taxon>
        <taxon>Amorphotheca</taxon>
    </lineage>
</organism>
<evidence type="ECO:0000256" key="2">
    <source>
        <dbReference type="ARBA" id="ARBA00023002"/>
    </source>
</evidence>
<name>A0A2T3B0E8_AMORE</name>
<dbReference type="PRINTS" id="PR00081">
    <property type="entry name" value="GDHRDH"/>
</dbReference>
<dbReference type="STRING" id="857342.A0A2T3B0E8"/>
<evidence type="ECO:0000313" key="4">
    <source>
        <dbReference type="EMBL" id="PSS16880.1"/>
    </source>
</evidence>
<feature type="region of interest" description="Disordered" evidence="3">
    <location>
        <begin position="1"/>
        <end position="20"/>
    </location>
</feature>
<dbReference type="OrthoDB" id="191139at2759"/>
<dbReference type="PANTHER" id="PTHR24320">
    <property type="entry name" value="RETINOL DEHYDROGENASE"/>
    <property type="match status" value="1"/>
</dbReference>
<reference evidence="4 5" key="1">
    <citation type="journal article" date="2018" name="New Phytol.">
        <title>Comparative genomics and transcriptomics depict ericoid mycorrhizal fungi as versatile saprotrophs and plant mutualists.</title>
        <authorList>
            <person name="Martino E."/>
            <person name="Morin E."/>
            <person name="Grelet G.A."/>
            <person name="Kuo A."/>
            <person name="Kohler A."/>
            <person name="Daghino S."/>
            <person name="Barry K.W."/>
            <person name="Cichocki N."/>
            <person name="Clum A."/>
            <person name="Dockter R.B."/>
            <person name="Hainaut M."/>
            <person name="Kuo R.C."/>
            <person name="LaButti K."/>
            <person name="Lindahl B.D."/>
            <person name="Lindquist E.A."/>
            <person name="Lipzen A."/>
            <person name="Khouja H.R."/>
            <person name="Magnuson J."/>
            <person name="Murat C."/>
            <person name="Ohm R.A."/>
            <person name="Singer S.W."/>
            <person name="Spatafora J.W."/>
            <person name="Wang M."/>
            <person name="Veneault-Fourrey C."/>
            <person name="Henrissat B."/>
            <person name="Grigoriev I.V."/>
            <person name="Martin F.M."/>
            <person name="Perotto S."/>
        </authorList>
    </citation>
    <scope>NUCLEOTIDE SEQUENCE [LARGE SCALE GENOMIC DNA]</scope>
    <source>
        <strain evidence="4 5">ATCC 22711</strain>
    </source>
</reference>
<dbReference type="Gene3D" id="3.40.50.720">
    <property type="entry name" value="NAD(P)-binding Rossmann-like Domain"/>
    <property type="match status" value="1"/>
</dbReference>
<sequence length="331" mass="35915">MTSKYAAAHESPNGPGDARPTALQIIKDEQLEGGLAGKVILITGCSSGIGIETARALWHTGATLYLTARDLKKAKTALGDLVEQPRVHLLQLDLNSLATVRACAAEFQSKSKTLNILIANAGVMACPEGRTADGFETQFGTNHLAHFLLFSLLKPVLLASSTPEFNSRVIIVSSSAHRYTKVHFDNINLDGEYEPWTAYGQSKIANLWTANEIDRRYGSRGLHAYSLHPGGIATGLMQHVSGDELAQWAKNEVLAKYWKSPEQGAATTVWAAVAKELEGKGGKFLDDCQVAKPHDPKSGQFGPGYADWAYDPENEAKLWTKSLELLGLKDE</sequence>
<evidence type="ECO:0000313" key="5">
    <source>
        <dbReference type="Proteomes" id="UP000241818"/>
    </source>
</evidence>
<dbReference type="PANTHER" id="PTHR24320:SF272">
    <property type="entry name" value="NAD(P)-BINDING ROSSMANN-FOLD SUPERFAMILY PROTEIN"/>
    <property type="match status" value="1"/>
</dbReference>
<dbReference type="Proteomes" id="UP000241818">
    <property type="component" value="Unassembled WGS sequence"/>
</dbReference>
<dbReference type="GeneID" id="36573885"/>
<dbReference type="GO" id="GO:0016491">
    <property type="term" value="F:oxidoreductase activity"/>
    <property type="evidence" value="ECO:0007669"/>
    <property type="project" value="UniProtKB-KW"/>
</dbReference>
<evidence type="ECO:0008006" key="6">
    <source>
        <dbReference type="Google" id="ProtNLM"/>
    </source>
</evidence>